<feature type="transmembrane region" description="Helical" evidence="9">
    <location>
        <begin position="142"/>
        <end position="161"/>
    </location>
</feature>
<dbReference type="EMBL" id="JAAAHW010003762">
    <property type="protein sequence ID" value="KAF9980966.1"/>
    <property type="molecule type" value="Genomic_DNA"/>
</dbReference>
<proteinExistence type="inferred from homology"/>
<organism evidence="11 12">
    <name type="scientific">Modicella reniformis</name>
    <dbReference type="NCBI Taxonomy" id="1440133"/>
    <lineage>
        <taxon>Eukaryota</taxon>
        <taxon>Fungi</taxon>
        <taxon>Fungi incertae sedis</taxon>
        <taxon>Mucoromycota</taxon>
        <taxon>Mortierellomycotina</taxon>
        <taxon>Mortierellomycetes</taxon>
        <taxon>Mortierellales</taxon>
        <taxon>Mortierellaceae</taxon>
        <taxon>Modicella</taxon>
    </lineage>
</organism>
<sequence length="525" mass="58570">MKTEVHENNNSSQEQTPSVKGDLERSDNSLDTKPDQKALTKREIQGWLAYAIAAEPYSVVCISTLAPIILEALASGYGRQYHNHDQPCDTNEEDYKCVIKVGTLWLDTASFSLYCISVSVFLQAFVFISMGALADHGTRRKTFLITFAFIGSISTILFSAIRTASLFWFAGVLVIVSNVAFGASWVLYYAFIPTLTRDHPEVLDVKKNVEAGVETWADYQFVRDKISNSLSSHSMAVGYGAGVCLLIVAAGIAVAMGQTTYSLQLGMALTGLWWFLVSFFTLKFMPSQPGQPLSGNVNLFFYSWKRLGKTLYEAKLLKETFKYLIAWFILSDGSSTIISLAIFMGKKKFLLDNTQLMIGAILVPLSALIGTYIWLFIQRQFKLTSKQMLLIISTAFVLVPVYVLAGFSGVFGLVYKVEIWPCLVYFGLMLGPFQSFSRVMYAALVPKGKESEFFSLYGITDKSSSWLGPLITGAIIENNDTRWGFVFPLCMMLFPLVLIMWVDVEKGIKDAERFSVEHSDEKDGL</sequence>
<comment type="subcellular location">
    <subcellularLocation>
        <location evidence="1">Endomembrane system</location>
        <topology evidence="1">Multi-pass membrane protein</topology>
    </subcellularLocation>
    <subcellularLocation>
        <location evidence="9">Vacuole membrane</location>
        <topology evidence="9">Multi-pass membrane protein</topology>
    </subcellularLocation>
</comment>
<feature type="transmembrane region" description="Helical" evidence="9">
    <location>
        <begin position="356"/>
        <end position="377"/>
    </location>
</feature>
<feature type="transmembrane region" description="Helical" evidence="9">
    <location>
        <begin position="167"/>
        <end position="191"/>
    </location>
</feature>
<dbReference type="InterPro" id="IPR044738">
    <property type="entry name" value="Atg22"/>
</dbReference>
<keyword evidence="9" id="KW-0072">Autophagy</keyword>
<feature type="transmembrane region" description="Helical" evidence="9">
    <location>
        <begin position="482"/>
        <end position="504"/>
    </location>
</feature>
<evidence type="ECO:0000256" key="9">
    <source>
        <dbReference type="RuleBase" id="RU363073"/>
    </source>
</evidence>
<comment type="similarity">
    <text evidence="2 9">Belongs to the ATG22 family.</text>
</comment>
<dbReference type="PANTHER" id="PTHR23519:SF1">
    <property type="entry name" value="AUTOPHAGY-RELATED PROTEIN 22"/>
    <property type="match status" value="1"/>
</dbReference>
<feature type="transmembrane region" description="Helical" evidence="9">
    <location>
        <begin position="236"/>
        <end position="255"/>
    </location>
</feature>
<dbReference type="Gene3D" id="1.20.1250.20">
    <property type="entry name" value="MFS general substrate transporter like domains"/>
    <property type="match status" value="1"/>
</dbReference>
<feature type="transmembrane region" description="Helical" evidence="9">
    <location>
        <begin position="423"/>
        <end position="444"/>
    </location>
</feature>
<feature type="compositionally biased region" description="Basic and acidic residues" evidence="10">
    <location>
        <begin position="21"/>
        <end position="35"/>
    </location>
</feature>
<accession>A0A9P6M8X4</accession>
<feature type="transmembrane region" description="Helical" evidence="9">
    <location>
        <begin position="324"/>
        <end position="344"/>
    </location>
</feature>
<keyword evidence="7 9" id="KW-1133">Transmembrane helix</keyword>
<evidence type="ECO:0000256" key="3">
    <source>
        <dbReference type="ARBA" id="ARBA00022448"/>
    </source>
</evidence>
<dbReference type="AlphaFoldDB" id="A0A9P6M8X4"/>
<keyword evidence="8 9" id="KW-0472">Membrane</keyword>
<evidence type="ECO:0000256" key="10">
    <source>
        <dbReference type="SAM" id="MobiDB-lite"/>
    </source>
</evidence>
<dbReference type="GO" id="GO:0012505">
    <property type="term" value="C:endomembrane system"/>
    <property type="evidence" value="ECO:0007669"/>
    <property type="project" value="UniProtKB-SubCell"/>
</dbReference>
<comment type="caution">
    <text evidence="11">The sequence shown here is derived from an EMBL/GenBank/DDBJ whole genome shotgun (WGS) entry which is preliminary data.</text>
</comment>
<feature type="transmembrane region" description="Helical" evidence="9">
    <location>
        <begin position="47"/>
        <end position="70"/>
    </location>
</feature>
<dbReference type="GO" id="GO:0032974">
    <property type="term" value="P:amino acid transmembrane export from vacuole"/>
    <property type="evidence" value="ECO:0007669"/>
    <property type="project" value="InterPro"/>
</dbReference>
<protein>
    <recommendedName>
        <fullName evidence="9">Autophagy-related protein</fullName>
    </recommendedName>
</protein>
<keyword evidence="6 9" id="KW-0029">Amino-acid transport</keyword>
<dbReference type="InterPro" id="IPR036259">
    <property type="entry name" value="MFS_trans_sf"/>
</dbReference>
<keyword evidence="12" id="KW-1185">Reference proteome</keyword>
<comment type="function">
    <text evidence="9">Vacuolar effluxer which mediate the efflux of amino acids resulting from autophagic degradation. The release of autophagic amino acids allows the maintenance of protein synthesis and viability during nitrogen starvation.</text>
</comment>
<feature type="region of interest" description="Disordered" evidence="10">
    <location>
        <begin position="1"/>
        <end position="35"/>
    </location>
</feature>
<evidence type="ECO:0000256" key="1">
    <source>
        <dbReference type="ARBA" id="ARBA00004127"/>
    </source>
</evidence>
<dbReference type="InterPro" id="IPR050495">
    <property type="entry name" value="ATG22/LtaA_families"/>
</dbReference>
<feature type="transmembrane region" description="Helical" evidence="9">
    <location>
        <begin position="111"/>
        <end position="130"/>
    </location>
</feature>
<dbReference type="CDD" id="cd17483">
    <property type="entry name" value="MFS_Atg22_like"/>
    <property type="match status" value="1"/>
</dbReference>
<feature type="transmembrane region" description="Helical" evidence="9">
    <location>
        <begin position="261"/>
        <end position="282"/>
    </location>
</feature>
<keyword evidence="5 9" id="KW-0812">Transmembrane</keyword>
<dbReference type="Pfam" id="PF11700">
    <property type="entry name" value="ATG22"/>
    <property type="match status" value="1"/>
</dbReference>
<evidence type="ECO:0000256" key="4">
    <source>
        <dbReference type="ARBA" id="ARBA00022554"/>
    </source>
</evidence>
<reference evidence="11" key="1">
    <citation type="journal article" date="2020" name="Fungal Divers.">
        <title>Resolving the Mortierellaceae phylogeny through synthesis of multi-gene phylogenetics and phylogenomics.</title>
        <authorList>
            <person name="Vandepol N."/>
            <person name="Liber J."/>
            <person name="Desiro A."/>
            <person name="Na H."/>
            <person name="Kennedy M."/>
            <person name="Barry K."/>
            <person name="Grigoriev I.V."/>
            <person name="Miller A.N."/>
            <person name="O'Donnell K."/>
            <person name="Stajich J.E."/>
            <person name="Bonito G."/>
        </authorList>
    </citation>
    <scope>NUCLEOTIDE SEQUENCE</scope>
    <source>
        <strain evidence="11">MES-2147</strain>
    </source>
</reference>
<evidence type="ECO:0000313" key="12">
    <source>
        <dbReference type="Proteomes" id="UP000749646"/>
    </source>
</evidence>
<dbReference type="GO" id="GO:0005774">
    <property type="term" value="C:vacuolar membrane"/>
    <property type="evidence" value="ECO:0007669"/>
    <property type="project" value="UniProtKB-SubCell"/>
</dbReference>
<feature type="transmembrane region" description="Helical" evidence="9">
    <location>
        <begin position="389"/>
        <end position="411"/>
    </location>
</feature>
<evidence type="ECO:0000256" key="7">
    <source>
        <dbReference type="ARBA" id="ARBA00022989"/>
    </source>
</evidence>
<dbReference type="InterPro" id="IPR024671">
    <property type="entry name" value="Atg22-like"/>
</dbReference>
<evidence type="ECO:0000313" key="11">
    <source>
        <dbReference type="EMBL" id="KAF9980966.1"/>
    </source>
</evidence>
<dbReference type="PANTHER" id="PTHR23519">
    <property type="entry name" value="AUTOPHAGY-RELATED PROTEIN 22"/>
    <property type="match status" value="1"/>
</dbReference>
<dbReference type="SUPFAM" id="SSF103473">
    <property type="entry name" value="MFS general substrate transporter"/>
    <property type="match status" value="1"/>
</dbReference>
<dbReference type="GO" id="GO:0006914">
    <property type="term" value="P:autophagy"/>
    <property type="evidence" value="ECO:0007669"/>
    <property type="project" value="UniProtKB-KW"/>
</dbReference>
<name>A0A9P6M8X4_9FUNG</name>
<dbReference type="OrthoDB" id="192733at2759"/>
<keyword evidence="4 9" id="KW-0926">Vacuole</keyword>
<evidence type="ECO:0000256" key="5">
    <source>
        <dbReference type="ARBA" id="ARBA00022692"/>
    </source>
</evidence>
<evidence type="ECO:0000256" key="2">
    <source>
        <dbReference type="ARBA" id="ARBA00006978"/>
    </source>
</evidence>
<dbReference type="Proteomes" id="UP000749646">
    <property type="component" value="Unassembled WGS sequence"/>
</dbReference>
<evidence type="ECO:0000256" key="8">
    <source>
        <dbReference type="ARBA" id="ARBA00023136"/>
    </source>
</evidence>
<gene>
    <name evidence="11" type="primary">ATG22_3</name>
    <name evidence="11" type="ORF">BGZ65_004466</name>
</gene>
<evidence type="ECO:0000256" key="6">
    <source>
        <dbReference type="ARBA" id="ARBA00022970"/>
    </source>
</evidence>
<feature type="compositionally biased region" description="Polar residues" evidence="10">
    <location>
        <begin position="8"/>
        <end position="18"/>
    </location>
</feature>
<keyword evidence="3 9" id="KW-0813">Transport</keyword>